<organism evidence="3 4">
    <name type="scientific">Thermohalobaculum xanthum</name>
    <dbReference type="NCBI Taxonomy" id="2753746"/>
    <lineage>
        <taxon>Bacteria</taxon>
        <taxon>Pseudomonadati</taxon>
        <taxon>Pseudomonadota</taxon>
        <taxon>Alphaproteobacteria</taxon>
        <taxon>Rhodobacterales</taxon>
        <taxon>Paracoccaceae</taxon>
        <taxon>Thermohalobaculum</taxon>
    </lineage>
</organism>
<reference evidence="3" key="1">
    <citation type="submission" date="2020-12" db="EMBL/GenBank/DDBJ databases">
        <title>Bacterial taxonomy.</title>
        <authorList>
            <person name="Pan X."/>
        </authorList>
    </citation>
    <scope>NUCLEOTIDE SEQUENCE</scope>
    <source>
        <strain evidence="3">M0105</strain>
    </source>
</reference>
<dbReference type="InterPro" id="IPR046342">
    <property type="entry name" value="CBS_dom_sf"/>
</dbReference>
<dbReference type="PROSITE" id="PS51371">
    <property type="entry name" value="CBS"/>
    <property type="match status" value="1"/>
</dbReference>
<sequence>MGEMMRPWPQVVPADGTVGDTLARINEDAHRFIVSMSEDEIVGVLDLRELVDLVAQHRDVAQELLGNLSGTAFRICREGDAVEAVLLRMRDADVQVMVVTEEDGTVVGLVLREDMD</sequence>
<dbReference type="Pfam" id="PF00571">
    <property type="entry name" value="CBS"/>
    <property type="match status" value="2"/>
</dbReference>
<feature type="domain" description="CBS" evidence="2">
    <location>
        <begin position="5"/>
        <end position="60"/>
    </location>
</feature>
<evidence type="ECO:0000313" key="4">
    <source>
        <dbReference type="Proteomes" id="UP000655420"/>
    </source>
</evidence>
<evidence type="ECO:0000313" key="3">
    <source>
        <dbReference type="EMBL" id="MBK0400142.1"/>
    </source>
</evidence>
<keyword evidence="4" id="KW-1185">Reference proteome</keyword>
<protein>
    <submittedName>
        <fullName evidence="3">CBS domain-containing protein</fullName>
    </submittedName>
</protein>
<dbReference type="EMBL" id="JAEHHL010000007">
    <property type="protein sequence ID" value="MBK0400142.1"/>
    <property type="molecule type" value="Genomic_DNA"/>
</dbReference>
<evidence type="ECO:0000256" key="1">
    <source>
        <dbReference type="PROSITE-ProRule" id="PRU00703"/>
    </source>
</evidence>
<dbReference type="SUPFAM" id="SSF54631">
    <property type="entry name" value="CBS-domain pair"/>
    <property type="match status" value="1"/>
</dbReference>
<evidence type="ECO:0000259" key="2">
    <source>
        <dbReference type="PROSITE" id="PS51371"/>
    </source>
</evidence>
<dbReference type="InterPro" id="IPR000644">
    <property type="entry name" value="CBS_dom"/>
</dbReference>
<comment type="caution">
    <text evidence="3">The sequence shown here is derived from an EMBL/GenBank/DDBJ whole genome shotgun (WGS) entry which is preliminary data.</text>
</comment>
<dbReference type="AlphaFoldDB" id="A0A8J7SDL7"/>
<dbReference type="Gene3D" id="3.10.580.10">
    <property type="entry name" value="CBS-domain"/>
    <property type="match status" value="1"/>
</dbReference>
<name>A0A8J7SDL7_9RHOB</name>
<gene>
    <name evidence="3" type="ORF">H0I76_13165</name>
</gene>
<accession>A0A8J7SDL7</accession>
<keyword evidence="1" id="KW-0129">CBS domain</keyword>
<proteinExistence type="predicted"/>
<dbReference type="Proteomes" id="UP000655420">
    <property type="component" value="Unassembled WGS sequence"/>
</dbReference>